<feature type="region of interest" description="Disordered" evidence="1">
    <location>
        <begin position="1"/>
        <end position="74"/>
    </location>
</feature>
<dbReference type="EMBL" id="CAGKOT010000037">
    <property type="protein sequence ID" value="CAB5377269.1"/>
    <property type="molecule type" value="Genomic_DNA"/>
</dbReference>
<dbReference type="VEuPathDB" id="FungiDB:RhiirFUN_000179"/>
<organism evidence="2 3">
    <name type="scientific">Rhizophagus irregularis</name>
    <dbReference type="NCBI Taxonomy" id="588596"/>
    <lineage>
        <taxon>Eukaryota</taxon>
        <taxon>Fungi</taxon>
        <taxon>Fungi incertae sedis</taxon>
        <taxon>Mucoromycota</taxon>
        <taxon>Glomeromycotina</taxon>
        <taxon>Glomeromycetes</taxon>
        <taxon>Glomerales</taxon>
        <taxon>Glomeraceae</taxon>
        <taxon>Rhizophagus</taxon>
    </lineage>
</organism>
<protein>
    <submittedName>
        <fullName evidence="2">Uncharacterized protein</fullName>
    </submittedName>
</protein>
<feature type="compositionally biased region" description="Basic and acidic residues" evidence="1">
    <location>
        <begin position="32"/>
        <end position="41"/>
    </location>
</feature>
<accession>A0A915ZHB4</accession>
<feature type="compositionally biased region" description="Polar residues" evidence="1">
    <location>
        <begin position="1"/>
        <end position="10"/>
    </location>
</feature>
<name>A0A915ZHB4_9GLOM</name>
<feature type="compositionally biased region" description="Basic and acidic residues" evidence="1">
    <location>
        <begin position="249"/>
        <end position="261"/>
    </location>
</feature>
<feature type="region of interest" description="Disordered" evidence="1">
    <location>
        <begin position="241"/>
        <end position="276"/>
    </location>
</feature>
<gene>
    <name evidence="2" type="ORF">CHRIB12_LOCUS15653</name>
</gene>
<sequence length="365" mass="40382">MSSQNQNQLSHRIYKSTQEQEKIFGGTPKQVHKIDELEKVGNKAGSAAPFSSQLHYAPPHDNSKEKAPSGSIGGAIIYNLSRETQTHDSDGGKTFHSIPNDQVHDFSLEARDSNLENSGLSSPPNQNARITSILNDPQTYDNGDGHQSDQTHDGKASAIILNFQTHDGRPSSSPPFSNHYAKITSILNDPQTYDNGDGHQSDQTHDGKASAIILNFQTHDGRPSSSPPFSNHYAKITSILNDPQTYDNGDGHQSDQTHDGKASATIPNPQTHDGRTSINPQTYGRWASSSPILLRYSSNYYARIPSILNGLQTLPSFPWFLNNPNETNDVSLPPIYNNSTPQQIYSRTFESDHKPEDLDYHFVYK</sequence>
<reference evidence="2" key="1">
    <citation type="submission" date="2020-05" db="EMBL/GenBank/DDBJ databases">
        <authorList>
            <person name="Rincon C."/>
            <person name="Sanders R I."/>
            <person name="Robbins C."/>
            <person name="Chaturvedi A."/>
        </authorList>
    </citation>
    <scope>NUCLEOTIDE SEQUENCE</scope>
    <source>
        <strain evidence="2">CHB12</strain>
    </source>
</reference>
<evidence type="ECO:0000313" key="3">
    <source>
        <dbReference type="Proteomes" id="UP000684084"/>
    </source>
</evidence>
<evidence type="ECO:0000256" key="1">
    <source>
        <dbReference type="SAM" id="MobiDB-lite"/>
    </source>
</evidence>
<feature type="compositionally biased region" description="Polar residues" evidence="1">
    <location>
        <begin position="265"/>
        <end position="276"/>
    </location>
</feature>
<dbReference type="AlphaFoldDB" id="A0A915ZHB4"/>
<evidence type="ECO:0000313" key="2">
    <source>
        <dbReference type="EMBL" id="CAB5377269.1"/>
    </source>
</evidence>
<dbReference type="OrthoDB" id="2307408at2759"/>
<comment type="caution">
    <text evidence="2">The sequence shown here is derived from an EMBL/GenBank/DDBJ whole genome shotgun (WGS) entry which is preliminary data.</text>
</comment>
<proteinExistence type="predicted"/>
<dbReference type="Proteomes" id="UP000684084">
    <property type="component" value="Unassembled WGS sequence"/>
</dbReference>